<keyword evidence="4" id="KW-1185">Reference proteome</keyword>
<evidence type="ECO:0000313" key="4">
    <source>
        <dbReference type="Proteomes" id="UP000076154"/>
    </source>
</evidence>
<proteinExistence type="predicted"/>
<dbReference type="Proteomes" id="UP000076154">
    <property type="component" value="Unassembled WGS sequence"/>
</dbReference>
<organism evidence="3 4">
    <name type="scientific">Hypsizygus marmoreus</name>
    <name type="common">White beech mushroom</name>
    <name type="synonym">Agaricus marmoreus</name>
    <dbReference type="NCBI Taxonomy" id="39966"/>
    <lineage>
        <taxon>Eukaryota</taxon>
        <taxon>Fungi</taxon>
        <taxon>Dikarya</taxon>
        <taxon>Basidiomycota</taxon>
        <taxon>Agaricomycotina</taxon>
        <taxon>Agaricomycetes</taxon>
        <taxon>Agaricomycetidae</taxon>
        <taxon>Agaricales</taxon>
        <taxon>Tricholomatineae</taxon>
        <taxon>Lyophyllaceae</taxon>
        <taxon>Hypsizygus</taxon>
    </lineage>
</organism>
<dbReference type="Pfam" id="PF20263">
    <property type="entry name" value="LYRM2-like"/>
    <property type="match status" value="1"/>
</dbReference>
<dbReference type="InParanoid" id="A0A369K2M4"/>
<evidence type="ECO:0000313" key="3">
    <source>
        <dbReference type="EMBL" id="RDB28879.1"/>
    </source>
</evidence>
<dbReference type="InterPro" id="IPR046896">
    <property type="entry name" value="Cup1-like_N"/>
</dbReference>
<evidence type="ECO:0000259" key="2">
    <source>
        <dbReference type="Pfam" id="PF20263"/>
    </source>
</evidence>
<protein>
    <recommendedName>
        <fullName evidence="2">LYR motif-containing protein Cup1-like N-terminal domain-containing protein</fullName>
    </recommendedName>
</protein>
<reference evidence="3" key="1">
    <citation type="submission" date="2018-04" db="EMBL/GenBank/DDBJ databases">
        <title>Whole genome sequencing of Hypsizygus marmoreus.</title>
        <authorList>
            <person name="Choi I.-G."/>
            <person name="Min B."/>
            <person name="Kim J.-G."/>
            <person name="Kim S."/>
            <person name="Oh Y.-L."/>
            <person name="Kong W.-S."/>
            <person name="Park H."/>
            <person name="Jeong J."/>
            <person name="Song E.-S."/>
        </authorList>
    </citation>
    <scope>NUCLEOTIDE SEQUENCE [LARGE SCALE GENOMIC DNA]</scope>
    <source>
        <strain evidence="3">51987-8</strain>
    </source>
</reference>
<dbReference type="EMBL" id="LUEZ02000010">
    <property type="protein sequence ID" value="RDB28879.1"/>
    <property type="molecule type" value="Genomic_DNA"/>
</dbReference>
<accession>A0A369K2M4</accession>
<dbReference type="OrthoDB" id="198652at2759"/>
<evidence type="ECO:0000256" key="1">
    <source>
        <dbReference type="SAM" id="MobiDB-lite"/>
    </source>
</evidence>
<name>A0A369K2M4_HYPMA</name>
<comment type="caution">
    <text evidence="3">The sequence shown here is derived from an EMBL/GenBank/DDBJ whole genome shotgun (WGS) entry which is preliminary data.</text>
</comment>
<dbReference type="AlphaFoldDB" id="A0A369K2M4"/>
<sequence length="365" mass="41526">MVNAKTHSHDEPIVFMTNSHATIISLYRTYIRRIRQLPLPYLRQFFRVKVADDIHAIIRAKDDNLRNHKLKRVSQDFRKIEAAINGNTKAFAHVLDLAYGRKGKLKWELMKPLFSDPNAPIPPRIIPAVEKSRPPVYSPELKALLTSNLSRKNKPLTPKSFSFPPTLPLRADPNSEDARLLGPFSKRREVNIRWRYFTSEWKKIRPPLEIVLEDTSTGEVLRGNADADVARAGIRGLSMQGQGVFDDIEAIVNPLSGPRPPTRKERRNSDADTQPPQTAALRHPSRWLRRRYQELLGRLPILTYSQFTAKGGNISGRYSVSLSPNALTPLRLFLPQVAEVATVEDQCWLKLAQEKEGIKSAERNP</sequence>
<feature type="region of interest" description="Disordered" evidence="1">
    <location>
        <begin position="252"/>
        <end position="280"/>
    </location>
</feature>
<feature type="domain" description="LYR motif-containing protein Cup1-like N-terminal" evidence="2">
    <location>
        <begin position="26"/>
        <end position="110"/>
    </location>
</feature>
<gene>
    <name evidence="3" type="ORF">Hypma_015714</name>
</gene>